<evidence type="ECO:0000256" key="6">
    <source>
        <dbReference type="SAM" id="Phobius"/>
    </source>
</evidence>
<dbReference type="EMBL" id="CAJOBB010030417">
    <property type="protein sequence ID" value="CAF4443567.1"/>
    <property type="molecule type" value="Genomic_DNA"/>
</dbReference>
<feature type="transmembrane region" description="Helical" evidence="6">
    <location>
        <begin position="39"/>
        <end position="58"/>
    </location>
</feature>
<feature type="non-terminal residue" evidence="7">
    <location>
        <position position="137"/>
    </location>
</feature>
<dbReference type="Proteomes" id="UP000663868">
    <property type="component" value="Unassembled WGS sequence"/>
</dbReference>
<name>A0A820RXQ6_9BILA</name>
<sequence>MSASLVPIGFASAVGDISLDAYIQSSLTRLESKHKNISPLGAVMAFLYSTYIIIYSIANPLLGRHIDYVYNTRGTVQSALIYTAAIPLTITVIVMFAATFIPKGAIAFNPVLIDEDESIITNDNKEKLNMISNTNID</sequence>
<evidence type="ECO:0000256" key="5">
    <source>
        <dbReference type="ARBA" id="ARBA00023136"/>
    </source>
</evidence>
<protein>
    <submittedName>
        <fullName evidence="7">Uncharacterized protein</fullName>
    </submittedName>
</protein>
<dbReference type="PANTHER" id="PTHR23513">
    <property type="entry name" value="INTEGRAL MEMBRANE EFFLUX PROTEIN-RELATED"/>
    <property type="match status" value="1"/>
</dbReference>
<accession>A0A820RXQ6</accession>
<evidence type="ECO:0000256" key="4">
    <source>
        <dbReference type="ARBA" id="ARBA00022989"/>
    </source>
</evidence>
<evidence type="ECO:0000313" key="8">
    <source>
        <dbReference type="Proteomes" id="UP000663868"/>
    </source>
</evidence>
<dbReference type="PANTHER" id="PTHR23513:SF6">
    <property type="entry name" value="MAJOR FACILITATOR SUPERFAMILY ASSOCIATED DOMAIN-CONTAINING PROTEIN"/>
    <property type="match status" value="1"/>
</dbReference>
<keyword evidence="2" id="KW-1003">Cell membrane</keyword>
<comment type="subcellular location">
    <subcellularLocation>
        <location evidence="1">Cell membrane</location>
        <topology evidence="1">Multi-pass membrane protein</topology>
    </subcellularLocation>
</comment>
<dbReference type="AlphaFoldDB" id="A0A820RXQ6"/>
<keyword evidence="5 6" id="KW-0472">Membrane</keyword>
<evidence type="ECO:0000313" key="7">
    <source>
        <dbReference type="EMBL" id="CAF4443567.1"/>
    </source>
</evidence>
<organism evidence="7 8">
    <name type="scientific">Adineta steineri</name>
    <dbReference type="NCBI Taxonomy" id="433720"/>
    <lineage>
        <taxon>Eukaryota</taxon>
        <taxon>Metazoa</taxon>
        <taxon>Spiralia</taxon>
        <taxon>Gnathifera</taxon>
        <taxon>Rotifera</taxon>
        <taxon>Eurotatoria</taxon>
        <taxon>Bdelloidea</taxon>
        <taxon>Adinetida</taxon>
        <taxon>Adinetidae</taxon>
        <taxon>Adineta</taxon>
    </lineage>
</organism>
<evidence type="ECO:0000256" key="1">
    <source>
        <dbReference type="ARBA" id="ARBA00004651"/>
    </source>
</evidence>
<keyword evidence="4 6" id="KW-1133">Transmembrane helix</keyword>
<comment type="caution">
    <text evidence="7">The sequence shown here is derived from an EMBL/GenBank/DDBJ whole genome shotgun (WGS) entry which is preliminary data.</text>
</comment>
<feature type="transmembrane region" description="Helical" evidence="6">
    <location>
        <begin position="79"/>
        <end position="101"/>
    </location>
</feature>
<reference evidence="7" key="1">
    <citation type="submission" date="2021-02" db="EMBL/GenBank/DDBJ databases">
        <authorList>
            <person name="Nowell W R."/>
        </authorList>
    </citation>
    <scope>NUCLEOTIDE SEQUENCE</scope>
</reference>
<gene>
    <name evidence="7" type="ORF">KXQ929_LOCUS53536</name>
</gene>
<keyword evidence="3 6" id="KW-0812">Transmembrane</keyword>
<dbReference type="GO" id="GO:0005886">
    <property type="term" value="C:plasma membrane"/>
    <property type="evidence" value="ECO:0007669"/>
    <property type="project" value="UniProtKB-SubCell"/>
</dbReference>
<evidence type="ECO:0000256" key="2">
    <source>
        <dbReference type="ARBA" id="ARBA00022475"/>
    </source>
</evidence>
<proteinExistence type="predicted"/>
<evidence type="ECO:0000256" key="3">
    <source>
        <dbReference type="ARBA" id="ARBA00022692"/>
    </source>
</evidence>